<dbReference type="HAMAP" id="MF_00336">
    <property type="entry name" value="BioD"/>
    <property type="match status" value="1"/>
</dbReference>
<sequence>MNQIARRRALFIAGAGTEIGKTYVTAALTRRLRDEGRSVLTLKPLASGVPPIDNPAFAESDTAILLAAQGLPVTIETVEACSPWRFAAPLAPDQAAAREGRRLQLDELVAWCERRLSSYSHSHPEVVDGSAGALEEPTVLIEGVGGLMSPITGDATGLDWLRQLSLPALLVSGSYLGAISHALTAIETLRVHGVPIVGIVVSESEGAPTPPEVVADAIARHAHAPVAIVRRGSAFPDTLLSAIG</sequence>
<dbReference type="GO" id="GO:0004141">
    <property type="term" value="F:dethiobiotin synthase activity"/>
    <property type="evidence" value="ECO:0007669"/>
    <property type="project" value="UniProtKB-UniRule"/>
</dbReference>
<feature type="binding site" evidence="2">
    <location>
        <position position="47"/>
    </location>
    <ligand>
        <name>substrate</name>
    </ligand>
</feature>
<comment type="caution">
    <text evidence="3">The sequence shown here is derived from an EMBL/GenBank/DDBJ whole genome shotgun (WGS) entry which is preliminary data.</text>
</comment>
<proteinExistence type="inferred from homology"/>
<dbReference type="EC" id="6.3.3.3" evidence="2"/>
<comment type="similarity">
    <text evidence="2">Belongs to the dethiobiotin synthetase family.</text>
</comment>
<dbReference type="SUPFAM" id="SSF52540">
    <property type="entry name" value="P-loop containing nucleoside triphosphate hydrolases"/>
    <property type="match status" value="1"/>
</dbReference>
<dbReference type="GO" id="GO:0009102">
    <property type="term" value="P:biotin biosynthetic process"/>
    <property type="evidence" value="ECO:0007669"/>
    <property type="project" value="UniProtKB-UniRule"/>
</dbReference>
<feature type="binding site" evidence="2">
    <location>
        <begin position="18"/>
        <end position="23"/>
    </location>
    <ligand>
        <name>ATP</name>
        <dbReference type="ChEBI" id="CHEBI:30616"/>
    </ligand>
</feature>
<keyword evidence="4" id="KW-1185">Reference proteome</keyword>
<reference evidence="3 4" key="1">
    <citation type="submission" date="2019-07" db="EMBL/GenBank/DDBJ databases">
        <title>Whole genome shotgun sequence of Methylobacterium gnaphalii NBRC 107716.</title>
        <authorList>
            <person name="Hosoyama A."/>
            <person name="Uohara A."/>
            <person name="Ohji S."/>
            <person name="Ichikawa N."/>
        </authorList>
    </citation>
    <scope>NUCLEOTIDE SEQUENCE [LARGE SCALE GENOMIC DNA]</scope>
    <source>
        <strain evidence="3 4">NBRC 107716</strain>
    </source>
</reference>
<feature type="binding site" evidence="2">
    <location>
        <position position="22"/>
    </location>
    <ligand>
        <name>Mg(2+)</name>
        <dbReference type="ChEBI" id="CHEBI:18420"/>
    </ligand>
</feature>
<dbReference type="CDD" id="cd03109">
    <property type="entry name" value="DTBS"/>
    <property type="match status" value="1"/>
</dbReference>
<comment type="subcellular location">
    <subcellularLocation>
        <location evidence="2">Cytoplasm</location>
    </subcellularLocation>
</comment>
<dbReference type="RefSeq" id="WP_244612310.1">
    <property type="nucleotide sequence ID" value="NZ_BJZV01000025.1"/>
</dbReference>
<feature type="binding site" evidence="2">
    <location>
        <begin position="202"/>
        <end position="203"/>
    </location>
    <ligand>
        <name>ATP</name>
        <dbReference type="ChEBI" id="CHEBI:30616"/>
    </ligand>
</feature>
<dbReference type="PANTHER" id="PTHR43210">
    <property type="entry name" value="DETHIOBIOTIN SYNTHETASE"/>
    <property type="match status" value="1"/>
</dbReference>
<keyword evidence="2" id="KW-0963">Cytoplasm</keyword>
<dbReference type="GO" id="GO:0005829">
    <property type="term" value="C:cytosol"/>
    <property type="evidence" value="ECO:0007669"/>
    <property type="project" value="TreeGrafter"/>
</dbReference>
<feature type="binding site" evidence="2">
    <location>
        <position position="61"/>
    </location>
    <ligand>
        <name>ATP</name>
        <dbReference type="ChEBI" id="CHEBI:30616"/>
    </ligand>
</feature>
<dbReference type="EMBL" id="BJZV01000025">
    <property type="protein sequence ID" value="GEP11932.1"/>
    <property type="molecule type" value="Genomic_DNA"/>
</dbReference>
<dbReference type="Gene3D" id="3.40.50.300">
    <property type="entry name" value="P-loop containing nucleotide triphosphate hydrolases"/>
    <property type="match status" value="1"/>
</dbReference>
<keyword evidence="2" id="KW-0479">Metal-binding</keyword>
<feature type="binding site" evidence="2">
    <location>
        <position position="142"/>
    </location>
    <ligand>
        <name>Mg(2+)</name>
        <dbReference type="ChEBI" id="CHEBI:18420"/>
    </ligand>
</feature>
<dbReference type="InterPro" id="IPR004472">
    <property type="entry name" value="DTB_synth_BioD"/>
</dbReference>
<evidence type="ECO:0000256" key="1">
    <source>
        <dbReference type="ARBA" id="ARBA00022756"/>
    </source>
</evidence>
<keyword evidence="2" id="KW-0067">ATP-binding</keyword>
<gene>
    <name evidence="2 3" type="primary">bioD</name>
    <name evidence="3" type="ORF">MGN01_37770</name>
</gene>
<comment type="function">
    <text evidence="2">Catalyzes a mechanistically unusual reaction, the ATP-dependent insertion of CO2 between the N7 and N8 nitrogen atoms of 7,8-diaminopelargonic acid (DAPA, also called 7,8-diammoniononanoate) to form a ureido ring.</text>
</comment>
<keyword evidence="2" id="KW-0436">Ligase</keyword>
<evidence type="ECO:0000256" key="2">
    <source>
        <dbReference type="HAMAP-Rule" id="MF_00336"/>
    </source>
</evidence>
<dbReference type="GO" id="GO:0000287">
    <property type="term" value="F:magnesium ion binding"/>
    <property type="evidence" value="ECO:0007669"/>
    <property type="project" value="UniProtKB-UniRule"/>
</dbReference>
<keyword evidence="2" id="KW-0547">Nucleotide-binding</keyword>
<dbReference type="NCBIfam" id="TIGR00347">
    <property type="entry name" value="bioD"/>
    <property type="match status" value="1"/>
</dbReference>
<keyword evidence="2" id="KW-0460">Magnesium</keyword>
<keyword evidence="1 2" id="KW-0093">Biotin biosynthesis</keyword>
<dbReference type="PANTHER" id="PTHR43210:SF5">
    <property type="entry name" value="DETHIOBIOTIN SYNTHETASE"/>
    <property type="match status" value="1"/>
</dbReference>
<comment type="subunit">
    <text evidence="2">Homodimer.</text>
</comment>
<dbReference type="GO" id="GO:0005524">
    <property type="term" value="F:ATP binding"/>
    <property type="evidence" value="ECO:0007669"/>
    <property type="project" value="UniProtKB-UniRule"/>
</dbReference>
<name>A0A512JPR5_9HYPH</name>
<organism evidence="3 4">
    <name type="scientific">Methylobacterium gnaphalii</name>
    <dbReference type="NCBI Taxonomy" id="1010610"/>
    <lineage>
        <taxon>Bacteria</taxon>
        <taxon>Pseudomonadati</taxon>
        <taxon>Pseudomonadota</taxon>
        <taxon>Alphaproteobacteria</taxon>
        <taxon>Hyphomicrobiales</taxon>
        <taxon>Methylobacteriaceae</taxon>
        <taxon>Methylobacterium</taxon>
    </lineage>
</organism>
<comment type="caution">
    <text evidence="2">Lacks conserved residue(s) required for the propagation of feature annotation.</text>
</comment>
<comment type="catalytic activity">
    <reaction evidence="2">
        <text>(7R,8S)-7,8-diammoniononanoate + CO2 + ATP = (4R,5S)-dethiobiotin + ADP + phosphate + 3 H(+)</text>
        <dbReference type="Rhea" id="RHEA:15805"/>
        <dbReference type="ChEBI" id="CHEBI:15378"/>
        <dbReference type="ChEBI" id="CHEBI:16526"/>
        <dbReference type="ChEBI" id="CHEBI:30616"/>
        <dbReference type="ChEBI" id="CHEBI:43474"/>
        <dbReference type="ChEBI" id="CHEBI:149469"/>
        <dbReference type="ChEBI" id="CHEBI:149473"/>
        <dbReference type="ChEBI" id="CHEBI:456216"/>
        <dbReference type="EC" id="6.3.3.3"/>
    </reaction>
</comment>
<dbReference type="InterPro" id="IPR027417">
    <property type="entry name" value="P-loop_NTPase"/>
</dbReference>
<evidence type="ECO:0000313" key="3">
    <source>
        <dbReference type="EMBL" id="GEP11932.1"/>
    </source>
</evidence>
<dbReference type="AlphaFoldDB" id="A0A512JPR5"/>
<dbReference type="Proteomes" id="UP000321750">
    <property type="component" value="Unassembled WGS sequence"/>
</dbReference>
<dbReference type="UniPathway" id="UPA00078">
    <property type="reaction ID" value="UER00161"/>
</dbReference>
<protein>
    <recommendedName>
        <fullName evidence="2">ATP-dependent dethiobiotin synthetase BioD</fullName>
        <ecNumber evidence="2">6.3.3.3</ecNumber>
    </recommendedName>
    <alternativeName>
        <fullName evidence="2">DTB synthetase</fullName>
        <shortName evidence="2">DTBS</shortName>
    </alternativeName>
    <alternativeName>
        <fullName evidence="2">Dethiobiotin synthase</fullName>
    </alternativeName>
</protein>
<dbReference type="Pfam" id="PF13500">
    <property type="entry name" value="AAA_26"/>
    <property type="match status" value="1"/>
</dbReference>
<dbReference type="PIRSF" id="PIRSF006755">
    <property type="entry name" value="DTB_synth"/>
    <property type="match status" value="1"/>
</dbReference>
<comment type="pathway">
    <text evidence="2">Cofactor biosynthesis; biotin biosynthesis; biotin from 7,8-diaminononanoate: step 1/2.</text>
</comment>
<feature type="active site" evidence="2">
    <location>
        <position position="43"/>
    </location>
</feature>
<evidence type="ECO:0000313" key="4">
    <source>
        <dbReference type="Proteomes" id="UP000321750"/>
    </source>
</evidence>
<feature type="binding site" evidence="2">
    <location>
        <begin position="142"/>
        <end position="145"/>
    </location>
    <ligand>
        <name>ATP</name>
        <dbReference type="ChEBI" id="CHEBI:30616"/>
    </ligand>
</feature>
<accession>A0A512JPR5</accession>
<comment type="cofactor">
    <cofactor evidence="2">
        <name>Mg(2+)</name>
        <dbReference type="ChEBI" id="CHEBI:18420"/>
    </cofactor>
</comment>
<feature type="binding site" evidence="2">
    <location>
        <position position="61"/>
    </location>
    <ligand>
        <name>Mg(2+)</name>
        <dbReference type="ChEBI" id="CHEBI:18420"/>
    </ligand>
</feature>